<dbReference type="Pfam" id="PF01388">
    <property type="entry name" value="ARID"/>
    <property type="match status" value="1"/>
</dbReference>
<evidence type="ECO:0000256" key="3">
    <source>
        <dbReference type="ARBA" id="ARBA00023163"/>
    </source>
</evidence>
<dbReference type="GO" id="GO:0005634">
    <property type="term" value="C:nucleus"/>
    <property type="evidence" value="ECO:0007669"/>
    <property type="project" value="TreeGrafter"/>
</dbReference>
<evidence type="ECO:0000313" key="7">
    <source>
        <dbReference type="EMBL" id="KAJ2794030.1"/>
    </source>
</evidence>
<dbReference type="OrthoDB" id="1938591at2759"/>
<feature type="compositionally biased region" description="Low complexity" evidence="5">
    <location>
        <begin position="496"/>
        <end position="509"/>
    </location>
</feature>
<protein>
    <recommendedName>
        <fullName evidence="6">ARID domain-containing protein</fullName>
    </recommendedName>
</protein>
<dbReference type="SMART" id="SM01014">
    <property type="entry name" value="ARID"/>
    <property type="match status" value="1"/>
</dbReference>
<dbReference type="AlphaFoldDB" id="A0A9W8LPY1"/>
<proteinExistence type="predicted"/>
<dbReference type="Gene3D" id="1.10.150.60">
    <property type="entry name" value="ARID DNA-binding domain"/>
    <property type="match status" value="1"/>
</dbReference>
<feature type="compositionally biased region" description="Polar residues" evidence="5">
    <location>
        <begin position="387"/>
        <end position="397"/>
    </location>
</feature>
<dbReference type="EMBL" id="JANBUO010002677">
    <property type="protein sequence ID" value="KAJ2794030.1"/>
    <property type="molecule type" value="Genomic_DNA"/>
</dbReference>
<keyword evidence="1" id="KW-0805">Transcription regulation</keyword>
<dbReference type="PANTHER" id="PTHR15348">
    <property type="entry name" value="AT-RICH INTERACTIVE DOMAIN-CONTAINING PROTEIN ARID DOMAIN- CONTAINING PROTEIN DEAD RINGER PROTEIN B-CELL REGULATOR OF IGH TRANSCRIPTION BRIGHT"/>
    <property type="match status" value="1"/>
</dbReference>
<gene>
    <name evidence="7" type="ORF">H4R20_006359</name>
</gene>
<feature type="region of interest" description="Disordered" evidence="5">
    <location>
        <begin position="496"/>
        <end position="518"/>
    </location>
</feature>
<feature type="region of interest" description="Disordered" evidence="5">
    <location>
        <begin position="339"/>
        <end position="437"/>
    </location>
</feature>
<name>A0A9W8LPY1_9FUNG</name>
<dbReference type="PANTHER" id="PTHR15348:SF0">
    <property type="entry name" value="PROTEIN DEAD RINGER"/>
    <property type="match status" value="1"/>
</dbReference>
<feature type="compositionally biased region" description="Low complexity" evidence="5">
    <location>
        <begin position="355"/>
        <end position="369"/>
    </location>
</feature>
<dbReference type="InterPro" id="IPR045147">
    <property type="entry name" value="ARI3A/B/C"/>
</dbReference>
<keyword evidence="2" id="KW-0238">DNA-binding</keyword>
<dbReference type="Proteomes" id="UP001140094">
    <property type="component" value="Unassembled WGS sequence"/>
</dbReference>
<dbReference type="PROSITE" id="PS51011">
    <property type="entry name" value="ARID"/>
    <property type="match status" value="1"/>
</dbReference>
<feature type="compositionally biased region" description="Polar residues" evidence="5">
    <location>
        <begin position="405"/>
        <end position="415"/>
    </location>
</feature>
<feature type="non-terminal residue" evidence="7">
    <location>
        <position position="1"/>
    </location>
</feature>
<evidence type="ECO:0000259" key="6">
    <source>
        <dbReference type="PROSITE" id="PS51011"/>
    </source>
</evidence>
<evidence type="ECO:0000256" key="5">
    <source>
        <dbReference type="SAM" id="MobiDB-lite"/>
    </source>
</evidence>
<keyword evidence="3" id="KW-0804">Transcription</keyword>
<feature type="non-terminal residue" evidence="7">
    <location>
        <position position="593"/>
    </location>
</feature>
<reference evidence="7" key="1">
    <citation type="submission" date="2022-07" db="EMBL/GenBank/DDBJ databases">
        <title>Phylogenomic reconstructions and comparative analyses of Kickxellomycotina fungi.</title>
        <authorList>
            <person name="Reynolds N.K."/>
            <person name="Stajich J.E."/>
            <person name="Barry K."/>
            <person name="Grigoriev I.V."/>
            <person name="Crous P."/>
            <person name="Smith M.E."/>
        </authorList>
    </citation>
    <scope>NUCLEOTIDE SEQUENCE</scope>
    <source>
        <strain evidence="7">NRRL 1565</strain>
    </source>
</reference>
<dbReference type="GO" id="GO:0003677">
    <property type="term" value="F:DNA binding"/>
    <property type="evidence" value="ECO:0007669"/>
    <property type="project" value="UniProtKB-KW"/>
</dbReference>
<dbReference type="CDD" id="cd16100">
    <property type="entry name" value="ARID"/>
    <property type="match status" value="1"/>
</dbReference>
<feature type="region of interest" description="Disordered" evidence="5">
    <location>
        <begin position="1"/>
        <end position="40"/>
    </location>
</feature>
<dbReference type="InterPro" id="IPR036431">
    <property type="entry name" value="ARID_dom_sf"/>
</dbReference>
<sequence>QPLQSAAGTPSAPAISETSAINSNGPQPNGNGASNGVGTSAGSQATGVNILALREMASRFGIPDSALSQLTPIQLQAFLQNLQAQHMHMARMRAGSEAAGMNMSTPQRQTPLSAGAKAAEATARSSKSVAGDRSRSRSPALSQHGPPVFSPTAVHSSLASPMGAGFSPRTASGANSIQRMGSSTSVLGEDIRATPTPSEASINRVATTGNERVYTEEEIADAHKKSDEFLKKLPEFTSETFVPFLQKFLKENNIPGNFSKPPVFADRSIDLYRFFCEVINQGGLEQVHTRRIWRQVAKDSGLPDIPTLPPLLSRWYKVWLQPLEQLAVFPPGHPTHTGINANFSLKKRRKNDTFGSPGSTPGPGERSSSAYPEPSKRPKTHGASVNGFASTAVSPAQGTPPFIHSLQSPQQTQTHGLPPPLPVPPNPMGSTGLHMPVALPGSAVANATSMPALPTNGTPITHAQHKPLQDIPTANHHISPSPAQSAGMVVPPHLAHQPAANAASTAQAASKQTVTIPPPPPLSGPPLHFFPLERTLDTYGGIDINTSLALRPRPRQPSISDYGSVDIRALTLSIESGIPMEVTNALNTLIKIT</sequence>
<organism evidence="7 8">
    <name type="scientific">Coemansia guatemalensis</name>
    <dbReference type="NCBI Taxonomy" id="2761395"/>
    <lineage>
        <taxon>Eukaryota</taxon>
        <taxon>Fungi</taxon>
        <taxon>Fungi incertae sedis</taxon>
        <taxon>Zoopagomycota</taxon>
        <taxon>Kickxellomycotina</taxon>
        <taxon>Kickxellomycetes</taxon>
        <taxon>Kickxellales</taxon>
        <taxon>Kickxellaceae</taxon>
        <taxon>Coemansia</taxon>
    </lineage>
</organism>
<feature type="compositionally biased region" description="Polar residues" evidence="5">
    <location>
        <begin position="102"/>
        <end position="112"/>
    </location>
</feature>
<feature type="compositionally biased region" description="Polar residues" evidence="5">
    <location>
        <begin position="169"/>
        <end position="186"/>
    </location>
</feature>
<dbReference type="SMART" id="SM00501">
    <property type="entry name" value="BRIGHT"/>
    <property type="match status" value="1"/>
</dbReference>
<feature type="compositionally biased region" description="Polar residues" evidence="5">
    <location>
        <begin position="16"/>
        <end position="40"/>
    </location>
</feature>
<dbReference type="GO" id="GO:0006357">
    <property type="term" value="P:regulation of transcription by RNA polymerase II"/>
    <property type="evidence" value="ECO:0007669"/>
    <property type="project" value="InterPro"/>
</dbReference>
<accession>A0A9W8LPY1</accession>
<comment type="caution">
    <text evidence="7">The sequence shown here is derived from an EMBL/GenBank/DDBJ whole genome shotgun (WGS) entry which is preliminary data.</text>
</comment>
<keyword evidence="8" id="KW-1185">Reference proteome</keyword>
<feature type="region of interest" description="Disordered" evidence="5">
    <location>
        <begin position="97"/>
        <end position="198"/>
    </location>
</feature>
<evidence type="ECO:0000256" key="4">
    <source>
        <dbReference type="ARBA" id="ARBA00023242"/>
    </source>
</evidence>
<dbReference type="SUPFAM" id="SSF46774">
    <property type="entry name" value="ARID-like"/>
    <property type="match status" value="1"/>
</dbReference>
<feature type="domain" description="ARID" evidence="6">
    <location>
        <begin position="235"/>
        <end position="328"/>
    </location>
</feature>
<evidence type="ECO:0000256" key="1">
    <source>
        <dbReference type="ARBA" id="ARBA00023015"/>
    </source>
</evidence>
<evidence type="ECO:0000256" key="2">
    <source>
        <dbReference type="ARBA" id="ARBA00023125"/>
    </source>
</evidence>
<dbReference type="InterPro" id="IPR001606">
    <property type="entry name" value="ARID_dom"/>
</dbReference>
<feature type="compositionally biased region" description="Pro residues" evidence="5">
    <location>
        <begin position="417"/>
        <end position="427"/>
    </location>
</feature>
<evidence type="ECO:0000313" key="8">
    <source>
        <dbReference type="Proteomes" id="UP001140094"/>
    </source>
</evidence>
<keyword evidence="4" id="KW-0539">Nucleus</keyword>